<evidence type="ECO:0008006" key="5">
    <source>
        <dbReference type="Google" id="ProtNLM"/>
    </source>
</evidence>
<protein>
    <recommendedName>
        <fullName evidence="5">Gamma-interferon inducible lysosomal thiol reductase</fullName>
    </recommendedName>
</protein>
<reference evidence="3" key="1">
    <citation type="submission" date="2021-11" db="EMBL/GenBank/DDBJ databases">
        <authorList>
            <person name="Schell T."/>
        </authorList>
    </citation>
    <scope>NUCLEOTIDE SEQUENCE</scope>
    <source>
        <strain evidence="3">M5</strain>
    </source>
</reference>
<dbReference type="GO" id="GO:0016671">
    <property type="term" value="F:oxidoreductase activity, acting on a sulfur group of donors, disulfide as acceptor"/>
    <property type="evidence" value="ECO:0007669"/>
    <property type="project" value="InterPro"/>
</dbReference>
<dbReference type="InterPro" id="IPR004911">
    <property type="entry name" value="Interferon-induced_GILT"/>
</dbReference>
<proteinExistence type="inferred from homology"/>
<dbReference type="PANTHER" id="PTHR13234:SF68">
    <property type="entry name" value="GH19763P"/>
    <property type="match status" value="1"/>
</dbReference>
<dbReference type="PANTHER" id="PTHR13234">
    <property type="entry name" value="GAMMA-INTERFERON INDUCIBLE LYSOSOMAL THIOL REDUCTASE GILT"/>
    <property type="match status" value="1"/>
</dbReference>
<dbReference type="Pfam" id="PF03227">
    <property type="entry name" value="GILT"/>
    <property type="match status" value="1"/>
</dbReference>
<gene>
    <name evidence="3" type="ORF">DGAL_LOCUS2978</name>
</gene>
<comment type="similarity">
    <text evidence="1">Belongs to the GILT family.</text>
</comment>
<keyword evidence="2" id="KW-0325">Glycoprotein</keyword>
<dbReference type="OrthoDB" id="958254at2759"/>
<evidence type="ECO:0000256" key="1">
    <source>
        <dbReference type="ARBA" id="ARBA00005679"/>
    </source>
</evidence>
<evidence type="ECO:0000313" key="3">
    <source>
        <dbReference type="EMBL" id="CAH0100691.1"/>
    </source>
</evidence>
<dbReference type="Proteomes" id="UP000789390">
    <property type="component" value="Unassembled WGS sequence"/>
</dbReference>
<evidence type="ECO:0000256" key="2">
    <source>
        <dbReference type="ARBA" id="ARBA00023180"/>
    </source>
</evidence>
<evidence type="ECO:0000313" key="4">
    <source>
        <dbReference type="Proteomes" id="UP000789390"/>
    </source>
</evidence>
<comment type="caution">
    <text evidence="3">The sequence shown here is derived from an EMBL/GenBank/DDBJ whole genome shotgun (WGS) entry which is preliminary data.</text>
</comment>
<accession>A0A8J2W0R6</accession>
<dbReference type="AlphaFoldDB" id="A0A8J2W0R6"/>
<organism evidence="3 4">
    <name type="scientific">Daphnia galeata</name>
    <dbReference type="NCBI Taxonomy" id="27404"/>
    <lineage>
        <taxon>Eukaryota</taxon>
        <taxon>Metazoa</taxon>
        <taxon>Ecdysozoa</taxon>
        <taxon>Arthropoda</taxon>
        <taxon>Crustacea</taxon>
        <taxon>Branchiopoda</taxon>
        <taxon>Diplostraca</taxon>
        <taxon>Cladocera</taxon>
        <taxon>Anomopoda</taxon>
        <taxon>Daphniidae</taxon>
        <taxon>Daphnia</taxon>
    </lineage>
</organism>
<sequence>MDLFQFQFIGAEHKTKNSYAIAKMFKLLVIAALLCVSIITAAELRNGGRTNLDVYYESLCPDSRNFLTNQLAPQWKTLSSFVNLRLIPFGKASFSQNPSGGWSFNCQHGPAECTGNILHACGIKYSKDQTQALSYASCLMRAPTSGAQCAELAGMDFTPIDSCTKTIEGQNLVQAHGAETLALQPTLTFVPWVIYDKVFEDGKQWKSLSSLRTVACDHNGFNAPSCLSNGL</sequence>
<name>A0A8J2W0R6_9CRUS</name>
<dbReference type="EMBL" id="CAKKLH010000043">
    <property type="protein sequence ID" value="CAH0100691.1"/>
    <property type="molecule type" value="Genomic_DNA"/>
</dbReference>
<keyword evidence="4" id="KW-1185">Reference proteome</keyword>